<evidence type="ECO:0000313" key="3">
    <source>
        <dbReference type="Proteomes" id="UP001189429"/>
    </source>
</evidence>
<evidence type="ECO:0000313" key="2">
    <source>
        <dbReference type="EMBL" id="CAK0905224.1"/>
    </source>
</evidence>
<dbReference type="InterPro" id="IPR043128">
    <property type="entry name" value="Rev_trsase/Diguanyl_cyclase"/>
</dbReference>
<gene>
    <name evidence="2" type="ORF">PCOR1329_LOCUS80979</name>
</gene>
<name>A0ABN9XYK4_9DINO</name>
<dbReference type="InterPro" id="IPR043502">
    <property type="entry name" value="DNA/RNA_pol_sf"/>
</dbReference>
<dbReference type="SUPFAM" id="SSF56672">
    <property type="entry name" value="DNA/RNA polymerases"/>
    <property type="match status" value="1"/>
</dbReference>
<feature type="compositionally biased region" description="Basic and acidic residues" evidence="1">
    <location>
        <begin position="72"/>
        <end position="85"/>
    </location>
</feature>
<dbReference type="Gene3D" id="3.10.10.10">
    <property type="entry name" value="HIV Type 1 Reverse Transcriptase, subunit A, domain 1"/>
    <property type="match status" value="1"/>
</dbReference>
<evidence type="ECO:0008006" key="4">
    <source>
        <dbReference type="Google" id="ProtNLM"/>
    </source>
</evidence>
<accession>A0ABN9XYK4</accession>
<dbReference type="EMBL" id="CAUYUJ010021516">
    <property type="protein sequence ID" value="CAK0905224.1"/>
    <property type="molecule type" value="Genomic_DNA"/>
</dbReference>
<sequence length="833" mass="91772">GLTGSGALEELRALSDYAGESATVAPLDFDNINSLSLPDEGYKPVPLDALGGDAGRKIVERLHGMMLPQSEGRARNESEGPRKLYTDPALRNPKLHAQLLRILERRNLLDFYKDKCCNVGVFFVYKKSGKLRLILDGRHASLRFQVPDKVALASGATFAGLHADGGKPIAVAEVDLADAFYTMLLPPKFRRYFALPGCRAGLLGLESTADGRRLAGTDLVSPCFRCPPMGCSFSPWICQAMLEGMALKAPQLSLVNRFVDRRPVPQVSEGVINTEYVDNAISFSTDLETAAAAASAVDSNLRAAGLPTHGVECSFGAVALGWQFDEKSPIIGLNPALRLKLRLAFLELCRRGYASGKTISRVVSNFTSRGLIRRELLLSALFSLYAFSAQYGGRTARLWPSCLRELRWCASLVVFCFRHAGASFDSTLTMVDSSWWGVGVTQKKSSAPVARELSKYSERWRFSTHQESEVSHRPHAFKSATSADLFTPESVFTIDCSENPKAPIKEPLEVPVEGPFKESAMKRVHVEEEMVNDIEEEEEFPEIPCDVWAKGWVPMGRACRQLAALSLASGAAFFWRWAPSERNSADRASRNLPGVGYAAAARQPRGGGWRDRPHRSLLELRAVKDRTASGYQVRYRAFLIWSTKARLSVASFTDLGADWMLANDSLAAARTAVLTSVLGLGPSETLSLRAQPVVQSVRAGPQHLGMYSILLFPAELRVMSKTQGYDASLQVDNQEFSGVDQLLDCFVERRAVDAPLFYLDMRSWVRALLQAGAALGLGALGPPNLHQLRHGGASPEWPTNAWEFGNIKKRRQWEAVRSLMQYARDGRVQVELR</sequence>
<protein>
    <recommendedName>
        <fullName evidence="4">Reverse transcriptase domain-containing protein</fullName>
    </recommendedName>
</protein>
<comment type="caution">
    <text evidence="2">The sequence shown here is derived from an EMBL/GenBank/DDBJ whole genome shotgun (WGS) entry which is preliminary data.</text>
</comment>
<dbReference type="Proteomes" id="UP001189429">
    <property type="component" value="Unassembled WGS sequence"/>
</dbReference>
<feature type="non-terminal residue" evidence="2">
    <location>
        <position position="833"/>
    </location>
</feature>
<keyword evidence="3" id="KW-1185">Reference proteome</keyword>
<feature type="non-terminal residue" evidence="2">
    <location>
        <position position="1"/>
    </location>
</feature>
<feature type="region of interest" description="Disordered" evidence="1">
    <location>
        <begin position="68"/>
        <end position="87"/>
    </location>
</feature>
<organism evidence="2 3">
    <name type="scientific">Prorocentrum cordatum</name>
    <dbReference type="NCBI Taxonomy" id="2364126"/>
    <lineage>
        <taxon>Eukaryota</taxon>
        <taxon>Sar</taxon>
        <taxon>Alveolata</taxon>
        <taxon>Dinophyceae</taxon>
        <taxon>Prorocentrales</taxon>
        <taxon>Prorocentraceae</taxon>
        <taxon>Prorocentrum</taxon>
    </lineage>
</organism>
<evidence type="ECO:0000256" key="1">
    <source>
        <dbReference type="SAM" id="MobiDB-lite"/>
    </source>
</evidence>
<dbReference type="Gene3D" id="3.30.70.270">
    <property type="match status" value="1"/>
</dbReference>
<proteinExistence type="predicted"/>
<reference evidence="2" key="1">
    <citation type="submission" date="2023-10" db="EMBL/GenBank/DDBJ databases">
        <authorList>
            <person name="Chen Y."/>
            <person name="Shah S."/>
            <person name="Dougan E. K."/>
            <person name="Thang M."/>
            <person name="Chan C."/>
        </authorList>
    </citation>
    <scope>NUCLEOTIDE SEQUENCE [LARGE SCALE GENOMIC DNA]</scope>
</reference>